<name>A0ABV2P206_9MICC</name>
<evidence type="ECO:0000256" key="3">
    <source>
        <dbReference type="ARBA" id="ARBA00022801"/>
    </source>
</evidence>
<evidence type="ECO:0000313" key="6">
    <source>
        <dbReference type="EMBL" id="MET4538602.1"/>
    </source>
</evidence>
<dbReference type="InterPro" id="IPR053138">
    <property type="entry name" value="N-alpha-Ac-DABA_deacetylase"/>
</dbReference>
<comment type="caution">
    <text evidence="6">The sequence shown here is derived from an EMBL/GenBank/DDBJ whole genome shotgun (WGS) entry which is preliminary data.</text>
</comment>
<dbReference type="Proteomes" id="UP001549307">
    <property type="component" value="Unassembled WGS sequence"/>
</dbReference>
<evidence type="ECO:0000259" key="5">
    <source>
        <dbReference type="Pfam" id="PF24827"/>
    </source>
</evidence>
<keyword evidence="2" id="KW-0479">Metal-binding</keyword>
<dbReference type="EMBL" id="JBEPSN010000001">
    <property type="protein sequence ID" value="MET4538602.1"/>
    <property type="molecule type" value="Genomic_DNA"/>
</dbReference>
<evidence type="ECO:0000256" key="4">
    <source>
        <dbReference type="ARBA" id="ARBA00022833"/>
    </source>
</evidence>
<dbReference type="Gene3D" id="3.40.630.10">
    <property type="entry name" value="Zn peptidases"/>
    <property type="match status" value="1"/>
</dbReference>
<dbReference type="Pfam" id="PF24827">
    <property type="entry name" value="AstE_AspA_cat"/>
    <property type="match status" value="1"/>
</dbReference>
<evidence type="ECO:0000313" key="7">
    <source>
        <dbReference type="Proteomes" id="UP001549307"/>
    </source>
</evidence>
<dbReference type="InterPro" id="IPR043795">
    <property type="entry name" value="N-alpha-Ac-DABA-like"/>
</dbReference>
<dbReference type="PIRSF" id="PIRSF039012">
    <property type="entry name" value="ASP"/>
    <property type="match status" value="1"/>
</dbReference>
<dbReference type="SUPFAM" id="SSF53187">
    <property type="entry name" value="Zn-dependent exopeptidases"/>
    <property type="match status" value="1"/>
</dbReference>
<gene>
    <name evidence="6" type="ORF">ABIE37_000357</name>
</gene>
<keyword evidence="3" id="KW-0378">Hydrolase</keyword>
<proteinExistence type="predicted"/>
<dbReference type="RefSeq" id="WP_354226146.1">
    <property type="nucleotide sequence ID" value="NZ_JBEPSN010000001.1"/>
</dbReference>
<comment type="cofactor">
    <cofactor evidence="1">
        <name>Zn(2+)</name>
        <dbReference type="ChEBI" id="CHEBI:29105"/>
    </cofactor>
</comment>
<sequence>MTHGHLPVSGLPQGTLDLPYIEIQGQKDGPRLTVLAGVHGCEYAGMTALREFLAEVDPSTLNGTITAVPVVNIPAYMSRTPFVVPVDGKNLNRCFPGDPNGSYSDVLAHHVFERFIRAADYVIDLHSGDVPEAIEPVVIYDESPVSEDARRIALAYGTRHVIRQPASGRVTSGTTSSAAADAGIPAITAEAGGNGIIDRQAVAVHVRGLRNVAAALGMLPHEVESTAGQIEHDQGWNWIGSPVGGWWQPSAELGKPVAKDEVLGQVSDLFGDVTHEVKAPEAGIPMIITTSPAVAAEGLLMVLTREVSE</sequence>
<dbReference type="PANTHER" id="PTHR37326:SF1">
    <property type="entry name" value="BLL3975 PROTEIN"/>
    <property type="match status" value="1"/>
</dbReference>
<protein>
    <submittedName>
        <fullName evidence="6">Deacylase</fullName>
    </submittedName>
</protein>
<dbReference type="GeneID" id="92751331"/>
<dbReference type="PANTHER" id="PTHR37326">
    <property type="entry name" value="BLL3975 PROTEIN"/>
    <property type="match status" value="1"/>
</dbReference>
<organism evidence="6 7">
    <name type="scientific">Arthrobacter bambusae</name>
    <dbReference type="NCBI Taxonomy" id="1338426"/>
    <lineage>
        <taxon>Bacteria</taxon>
        <taxon>Bacillati</taxon>
        <taxon>Actinomycetota</taxon>
        <taxon>Actinomycetes</taxon>
        <taxon>Micrococcales</taxon>
        <taxon>Micrococcaceae</taxon>
        <taxon>Arthrobacter</taxon>
    </lineage>
</organism>
<evidence type="ECO:0000256" key="2">
    <source>
        <dbReference type="ARBA" id="ARBA00022723"/>
    </source>
</evidence>
<feature type="domain" description="Succinylglutamate desuccinylase/Aspartoacylase catalytic" evidence="5">
    <location>
        <begin position="28"/>
        <end position="215"/>
    </location>
</feature>
<accession>A0ABV2P206</accession>
<evidence type="ECO:0000256" key="1">
    <source>
        <dbReference type="ARBA" id="ARBA00001947"/>
    </source>
</evidence>
<dbReference type="InterPro" id="IPR055438">
    <property type="entry name" value="AstE_AspA_cat"/>
</dbReference>
<keyword evidence="4" id="KW-0862">Zinc</keyword>
<keyword evidence="7" id="KW-1185">Reference proteome</keyword>
<reference evidence="6 7" key="1">
    <citation type="submission" date="2024-06" db="EMBL/GenBank/DDBJ databases">
        <title>Sorghum-associated microbial communities from plants grown in Nebraska, USA.</title>
        <authorList>
            <person name="Schachtman D."/>
        </authorList>
    </citation>
    <scope>NUCLEOTIDE SEQUENCE [LARGE SCALE GENOMIC DNA]</scope>
    <source>
        <strain evidence="6 7">3552</strain>
    </source>
</reference>